<organism evidence="1">
    <name type="scientific">freshwater sediment metagenome</name>
    <dbReference type="NCBI Taxonomy" id="556182"/>
    <lineage>
        <taxon>unclassified sequences</taxon>
        <taxon>metagenomes</taxon>
        <taxon>ecological metagenomes</taxon>
    </lineage>
</organism>
<dbReference type="AlphaFoldDB" id="A0AA48M3S9"/>
<reference evidence="1" key="1">
    <citation type="submission" date="2023-07" db="EMBL/GenBank/DDBJ databases">
        <authorList>
            <person name="Pelsma A.J. K."/>
        </authorList>
    </citation>
    <scope>NUCLEOTIDE SEQUENCE</scope>
</reference>
<gene>
    <name evidence="1" type="ORF">AMST5_02449</name>
</gene>
<sequence length="32" mass="3461">MADGILLRQSAKESAKSASIVLIIFKLLSKKT</sequence>
<name>A0AA48M3S9_9ZZZZ</name>
<evidence type="ECO:0000313" key="1">
    <source>
        <dbReference type="EMBL" id="CAJ0872783.1"/>
    </source>
</evidence>
<accession>A0AA48M3S9</accession>
<proteinExistence type="predicted"/>
<dbReference type="EMBL" id="OY288114">
    <property type="protein sequence ID" value="CAJ0872783.1"/>
    <property type="molecule type" value="Genomic_DNA"/>
</dbReference>
<protein>
    <submittedName>
        <fullName evidence="1">Uncharacterized protein</fullName>
    </submittedName>
</protein>